<keyword evidence="2" id="KW-1185">Reference proteome</keyword>
<evidence type="ECO:0000313" key="1">
    <source>
        <dbReference type="EMBL" id="MCI52724.1"/>
    </source>
</evidence>
<proteinExistence type="predicted"/>
<comment type="caution">
    <text evidence="1">The sequence shown here is derived from an EMBL/GenBank/DDBJ whole genome shotgun (WGS) entry which is preliminary data.</text>
</comment>
<organism evidence="1 2">
    <name type="scientific">Trifolium medium</name>
    <dbReference type="NCBI Taxonomy" id="97028"/>
    <lineage>
        <taxon>Eukaryota</taxon>
        <taxon>Viridiplantae</taxon>
        <taxon>Streptophyta</taxon>
        <taxon>Embryophyta</taxon>
        <taxon>Tracheophyta</taxon>
        <taxon>Spermatophyta</taxon>
        <taxon>Magnoliopsida</taxon>
        <taxon>eudicotyledons</taxon>
        <taxon>Gunneridae</taxon>
        <taxon>Pentapetalae</taxon>
        <taxon>rosids</taxon>
        <taxon>fabids</taxon>
        <taxon>Fabales</taxon>
        <taxon>Fabaceae</taxon>
        <taxon>Papilionoideae</taxon>
        <taxon>50 kb inversion clade</taxon>
        <taxon>NPAAA clade</taxon>
        <taxon>Hologalegina</taxon>
        <taxon>IRL clade</taxon>
        <taxon>Trifolieae</taxon>
        <taxon>Trifolium</taxon>
    </lineage>
</organism>
<accession>A0A392SWX7</accession>
<dbReference type="EMBL" id="LXQA010451841">
    <property type="protein sequence ID" value="MCI52724.1"/>
    <property type="molecule type" value="Genomic_DNA"/>
</dbReference>
<reference evidence="1 2" key="1">
    <citation type="journal article" date="2018" name="Front. Plant Sci.">
        <title>Red Clover (Trifolium pratense) and Zigzag Clover (T. medium) - A Picture of Genomic Similarities and Differences.</title>
        <authorList>
            <person name="Dluhosova J."/>
            <person name="Istvanek J."/>
            <person name="Nedelnik J."/>
            <person name="Repkova J."/>
        </authorList>
    </citation>
    <scope>NUCLEOTIDE SEQUENCE [LARGE SCALE GENOMIC DNA]</scope>
    <source>
        <strain evidence="2">cv. 10/8</strain>
        <tissue evidence="1">Leaf</tissue>
    </source>
</reference>
<feature type="non-terminal residue" evidence="1">
    <location>
        <position position="1"/>
    </location>
</feature>
<name>A0A392SWX7_9FABA</name>
<sequence length="56" mass="6089">FFFFDGSVFVVHGGGGLPLADPAVVMLVCRKLRWWLLASGDGGVRCSGSFVALRWM</sequence>
<protein>
    <submittedName>
        <fullName evidence="1">Uncharacterized protein</fullName>
    </submittedName>
</protein>
<dbReference type="Proteomes" id="UP000265520">
    <property type="component" value="Unassembled WGS sequence"/>
</dbReference>
<evidence type="ECO:0000313" key="2">
    <source>
        <dbReference type="Proteomes" id="UP000265520"/>
    </source>
</evidence>
<dbReference type="AlphaFoldDB" id="A0A392SWX7"/>